<dbReference type="SUPFAM" id="SSF81321">
    <property type="entry name" value="Family A G protein-coupled receptor-like"/>
    <property type="match status" value="1"/>
</dbReference>
<evidence type="ECO:0000313" key="2">
    <source>
        <dbReference type="Proteomes" id="UP000887578"/>
    </source>
</evidence>
<keyword evidence="1" id="KW-0812">Transmembrane</keyword>
<dbReference type="PANTHER" id="PTHR22943">
    <property type="entry name" value="7-TRANSMEMBRANE DOMAIN RECEPTOR C.ELEGANS"/>
    <property type="match status" value="1"/>
</dbReference>
<dbReference type="Proteomes" id="UP000887578">
    <property type="component" value="Unplaced"/>
</dbReference>
<protein>
    <submittedName>
        <fullName evidence="3">G protein-coupled receptor</fullName>
    </submittedName>
</protein>
<organism evidence="2 3">
    <name type="scientific">Panagrolaimus davidi</name>
    <dbReference type="NCBI Taxonomy" id="227884"/>
    <lineage>
        <taxon>Eukaryota</taxon>
        <taxon>Metazoa</taxon>
        <taxon>Ecdysozoa</taxon>
        <taxon>Nematoda</taxon>
        <taxon>Chromadorea</taxon>
        <taxon>Rhabditida</taxon>
        <taxon>Tylenchina</taxon>
        <taxon>Panagrolaimomorpha</taxon>
        <taxon>Panagrolaimoidea</taxon>
        <taxon>Panagrolaimidae</taxon>
        <taxon>Panagrolaimus</taxon>
    </lineage>
</organism>
<feature type="transmembrane region" description="Helical" evidence="1">
    <location>
        <begin position="45"/>
        <end position="68"/>
    </location>
</feature>
<accession>A0A914QIF2</accession>
<dbReference type="WBParaSite" id="PDA_v2.g31423.t1">
    <property type="protein sequence ID" value="PDA_v2.g31423.t1"/>
    <property type="gene ID" value="PDA_v2.g31423"/>
</dbReference>
<dbReference type="InterPro" id="IPR019428">
    <property type="entry name" value="7TM_GPCR_serpentine_rcpt_Str"/>
</dbReference>
<dbReference type="Pfam" id="PF10326">
    <property type="entry name" value="7TM_GPCR_Str"/>
    <property type="match status" value="1"/>
</dbReference>
<dbReference type="AlphaFoldDB" id="A0A914QIF2"/>
<proteinExistence type="predicted"/>
<keyword evidence="1" id="KW-1133">Transmembrane helix</keyword>
<feature type="transmembrane region" description="Helical" evidence="1">
    <location>
        <begin position="124"/>
        <end position="152"/>
    </location>
</feature>
<evidence type="ECO:0000256" key="1">
    <source>
        <dbReference type="SAM" id="Phobius"/>
    </source>
</evidence>
<reference evidence="3" key="1">
    <citation type="submission" date="2022-11" db="UniProtKB">
        <authorList>
            <consortium name="WormBaseParasite"/>
        </authorList>
    </citation>
    <scope>IDENTIFICATION</scope>
</reference>
<feature type="transmembrane region" description="Helical" evidence="1">
    <location>
        <begin position="12"/>
        <end position="33"/>
    </location>
</feature>
<keyword evidence="2" id="KW-1185">Reference proteome</keyword>
<feature type="transmembrane region" description="Helical" evidence="1">
    <location>
        <begin position="188"/>
        <end position="214"/>
    </location>
</feature>
<evidence type="ECO:0000313" key="3">
    <source>
        <dbReference type="WBParaSite" id="PDA_v2.g31423.t1"/>
    </source>
</evidence>
<sequence length="325" mass="36543">MHPDTTRTLNRVNGIIAGSFGFFANNILIAFILRSNTKAFRKVFLQVAIIDLIFLLVTAAAEPIVMFVEGSELVIQNGYFRHIAQPYSNYMISAWIFGMYFSISSISVQFLYRYLILCRKMQPSALTFMGLLTGPFLVSLGISLIFVFGYAVTPDDEKYATELLKDILVETGETHVFAASISRKGSTVIIAACGYCMCVISSTYVIIIFCIIKIRAILKKSQTTMSKETRQLQNQLSWTFGMQALSPLVISFGPLGYLAYTIMIQGTAFWSMMWFTTGFAWVPFTNAMLTLCFVGEFRQKLMFFRKHRSYVSSSNNTATLATVIP</sequence>
<feature type="transmembrane region" description="Helical" evidence="1">
    <location>
        <begin position="272"/>
        <end position="295"/>
    </location>
</feature>
<feature type="transmembrane region" description="Helical" evidence="1">
    <location>
        <begin position="88"/>
        <end position="112"/>
    </location>
</feature>
<keyword evidence="1" id="KW-0472">Membrane</keyword>
<dbReference type="PANTHER" id="PTHR22943:SF248">
    <property type="entry name" value="SEVEN TM RECEPTOR"/>
    <property type="match status" value="1"/>
</dbReference>
<name>A0A914QIF2_9BILA</name>
<feature type="transmembrane region" description="Helical" evidence="1">
    <location>
        <begin position="235"/>
        <end position="260"/>
    </location>
</feature>